<dbReference type="InterPro" id="IPR001525">
    <property type="entry name" value="C5_MeTfrase"/>
</dbReference>
<gene>
    <name evidence="11" type="ORF">VNO78_33324</name>
</gene>
<keyword evidence="3" id="KW-0489">Methyltransferase</keyword>
<dbReference type="PANTHER" id="PTHR10629">
    <property type="entry name" value="CYTOSINE-SPECIFIC METHYLTRANSFERASE"/>
    <property type="match status" value="1"/>
</dbReference>
<dbReference type="Gene3D" id="2.30.30.490">
    <property type="match status" value="1"/>
</dbReference>
<protein>
    <recommendedName>
        <fullName evidence="2">DNA (cytosine-5-)-methyltransferase</fullName>
        <ecNumber evidence="2">2.1.1.37</ecNumber>
    </recommendedName>
</protein>
<evidence type="ECO:0000313" key="12">
    <source>
        <dbReference type="Proteomes" id="UP001386955"/>
    </source>
</evidence>
<evidence type="ECO:0000256" key="2">
    <source>
        <dbReference type="ARBA" id="ARBA00011975"/>
    </source>
</evidence>
<dbReference type="Pfam" id="PF12047">
    <property type="entry name" value="DNMT1-RFD"/>
    <property type="match status" value="1"/>
</dbReference>
<evidence type="ECO:0000256" key="1">
    <source>
        <dbReference type="ARBA" id="ARBA00004123"/>
    </source>
</evidence>
<evidence type="ECO:0000256" key="5">
    <source>
        <dbReference type="ARBA" id="ARBA00022691"/>
    </source>
</evidence>
<sequence>MDARLVSLELLPMESCSDIDNAAIFGSGTIISGNEYEWFEFDDVLGRSTSDDFGGAQTGDGKPIYLSTIKKWRIQFHPTSSVRIVISIQTDMAWYILGKQAEQYAPWYETVSKTARLAVTIMHLHMDGNKVVYYSDETHIISVESIEGKCEVRKRNDIPECSAQESSKIGQTSDVASKKRKQKERDDVSASAKEGKTLTTLDIFAGVSSTKWAIEYEEPAGNAFKANHPEALVFINNCNVILSVRKQMIVSISASEAAKLVAKLDKKEKSSLTMPGQVDFIIGSPLCQGFPDSYQFYGNIIHKHMEIGNAVPPPLALALGRKLKDSRGPT</sequence>
<feature type="domain" description="RFTS" evidence="10">
    <location>
        <begin position="2"/>
        <end position="127"/>
    </location>
</feature>
<evidence type="ECO:0000259" key="10">
    <source>
        <dbReference type="Pfam" id="PF12047"/>
    </source>
</evidence>
<keyword evidence="5" id="KW-0949">S-adenosyl-L-methionine</keyword>
<evidence type="ECO:0000256" key="8">
    <source>
        <dbReference type="ARBA" id="ARBA00023242"/>
    </source>
</evidence>
<dbReference type="Gene3D" id="3.40.50.150">
    <property type="entry name" value="Vaccinia Virus protein VP39"/>
    <property type="match status" value="2"/>
</dbReference>
<feature type="region of interest" description="Disordered" evidence="9">
    <location>
        <begin position="161"/>
        <end position="191"/>
    </location>
</feature>
<keyword evidence="12" id="KW-1185">Reference proteome</keyword>
<keyword evidence="4" id="KW-0808">Transferase</keyword>
<dbReference type="EC" id="2.1.1.37" evidence="2"/>
<evidence type="ECO:0000313" key="11">
    <source>
        <dbReference type="EMBL" id="KAK7380805.1"/>
    </source>
</evidence>
<feature type="compositionally biased region" description="Polar residues" evidence="9">
    <location>
        <begin position="163"/>
        <end position="175"/>
    </location>
</feature>
<evidence type="ECO:0000256" key="6">
    <source>
        <dbReference type="ARBA" id="ARBA00022737"/>
    </source>
</evidence>
<evidence type="ECO:0000256" key="4">
    <source>
        <dbReference type="ARBA" id="ARBA00022679"/>
    </source>
</evidence>
<accession>A0AAN9NWS0</accession>
<dbReference type="AlphaFoldDB" id="A0AAN9NWS0"/>
<evidence type="ECO:0000256" key="3">
    <source>
        <dbReference type="ARBA" id="ARBA00022603"/>
    </source>
</evidence>
<dbReference type="GO" id="GO:0003886">
    <property type="term" value="F:DNA (cytosine-5-)-methyltransferase activity"/>
    <property type="evidence" value="ECO:0007669"/>
    <property type="project" value="UniProtKB-EC"/>
</dbReference>
<dbReference type="SUPFAM" id="SSF53335">
    <property type="entry name" value="S-adenosyl-L-methionine-dependent methyltransferases"/>
    <property type="match status" value="1"/>
</dbReference>
<dbReference type="Pfam" id="PF00145">
    <property type="entry name" value="DNA_methylase"/>
    <property type="match status" value="1"/>
</dbReference>
<dbReference type="GO" id="GO:0044027">
    <property type="term" value="P:negative regulation of gene expression via chromosomal CpG island methylation"/>
    <property type="evidence" value="ECO:0007669"/>
    <property type="project" value="TreeGrafter"/>
</dbReference>
<dbReference type="Proteomes" id="UP001386955">
    <property type="component" value="Unassembled WGS sequence"/>
</dbReference>
<name>A0AAN9NWS0_PSOTE</name>
<comment type="subcellular location">
    <subcellularLocation>
        <location evidence="1">Nucleus</location>
    </subcellularLocation>
</comment>
<dbReference type="EMBL" id="JAYMYS010000009">
    <property type="protein sequence ID" value="KAK7380805.1"/>
    <property type="molecule type" value="Genomic_DNA"/>
</dbReference>
<keyword evidence="7" id="KW-0238">DNA-binding</keyword>
<evidence type="ECO:0000256" key="9">
    <source>
        <dbReference type="SAM" id="MobiDB-lite"/>
    </source>
</evidence>
<proteinExistence type="predicted"/>
<dbReference type="InterPro" id="IPR029063">
    <property type="entry name" value="SAM-dependent_MTases_sf"/>
</dbReference>
<reference evidence="11 12" key="1">
    <citation type="submission" date="2024-01" db="EMBL/GenBank/DDBJ databases">
        <title>The genomes of 5 underutilized Papilionoideae crops provide insights into root nodulation and disease resistanc.</title>
        <authorList>
            <person name="Jiang F."/>
        </authorList>
    </citation>
    <scope>NUCLEOTIDE SEQUENCE [LARGE SCALE GENOMIC DNA]</scope>
    <source>
        <strain evidence="11">DUOXIRENSHENG_FW03</strain>
        <tissue evidence="11">Leaves</tissue>
    </source>
</reference>
<dbReference type="GO" id="GO:0005634">
    <property type="term" value="C:nucleus"/>
    <property type="evidence" value="ECO:0007669"/>
    <property type="project" value="UniProtKB-SubCell"/>
</dbReference>
<dbReference type="GO" id="GO:0032259">
    <property type="term" value="P:methylation"/>
    <property type="evidence" value="ECO:0007669"/>
    <property type="project" value="UniProtKB-KW"/>
</dbReference>
<dbReference type="InterPro" id="IPR050390">
    <property type="entry name" value="C5-Methyltransferase"/>
</dbReference>
<dbReference type="GO" id="GO:0003677">
    <property type="term" value="F:DNA binding"/>
    <property type="evidence" value="ECO:0007669"/>
    <property type="project" value="UniProtKB-KW"/>
</dbReference>
<dbReference type="InterPro" id="IPR022702">
    <property type="entry name" value="Cytosine_MeTrfase1_RFD"/>
</dbReference>
<organism evidence="11 12">
    <name type="scientific">Psophocarpus tetragonolobus</name>
    <name type="common">Winged bean</name>
    <name type="synonym">Dolichos tetragonolobus</name>
    <dbReference type="NCBI Taxonomy" id="3891"/>
    <lineage>
        <taxon>Eukaryota</taxon>
        <taxon>Viridiplantae</taxon>
        <taxon>Streptophyta</taxon>
        <taxon>Embryophyta</taxon>
        <taxon>Tracheophyta</taxon>
        <taxon>Spermatophyta</taxon>
        <taxon>Magnoliopsida</taxon>
        <taxon>eudicotyledons</taxon>
        <taxon>Gunneridae</taxon>
        <taxon>Pentapetalae</taxon>
        <taxon>rosids</taxon>
        <taxon>fabids</taxon>
        <taxon>Fabales</taxon>
        <taxon>Fabaceae</taxon>
        <taxon>Papilionoideae</taxon>
        <taxon>50 kb inversion clade</taxon>
        <taxon>NPAAA clade</taxon>
        <taxon>indigoferoid/millettioid clade</taxon>
        <taxon>Phaseoleae</taxon>
        <taxon>Psophocarpus</taxon>
    </lineage>
</organism>
<dbReference type="InterPro" id="IPR043151">
    <property type="entry name" value="BAH_sf"/>
</dbReference>
<keyword evidence="8" id="KW-0539">Nucleus</keyword>
<keyword evidence="6" id="KW-0677">Repeat</keyword>
<dbReference type="FunFam" id="3.40.50.150:FF:000108">
    <property type="entry name" value="DNA (cytosine-5)-methyltransferase"/>
    <property type="match status" value="1"/>
</dbReference>
<dbReference type="PANTHER" id="PTHR10629:SF52">
    <property type="entry name" value="DNA (CYTOSINE-5)-METHYLTRANSFERASE 1"/>
    <property type="match status" value="1"/>
</dbReference>
<evidence type="ECO:0000256" key="7">
    <source>
        <dbReference type="ARBA" id="ARBA00023125"/>
    </source>
</evidence>
<comment type="caution">
    <text evidence="11">The sequence shown here is derived from an EMBL/GenBank/DDBJ whole genome shotgun (WGS) entry which is preliminary data.</text>
</comment>